<dbReference type="HOGENOM" id="CLU_1855353_0_0_1"/>
<keyword evidence="2" id="KW-1185">Reference proteome</keyword>
<dbReference type="KEGG" id="pfy:PFICI_09753"/>
<accession>W3WXS9</accession>
<evidence type="ECO:0000313" key="1">
    <source>
        <dbReference type="EMBL" id="ETS77691.1"/>
    </source>
</evidence>
<dbReference type="EMBL" id="KI912115">
    <property type="protein sequence ID" value="ETS77691.1"/>
    <property type="molecule type" value="Genomic_DNA"/>
</dbReference>
<sequence length="138" mass="14857">MPPATRYQWLPGPVGDMLRPAMATTATVPLSGYLIITTGHVGVDLKTGQLVTSSVEAEFNAVFDCLDAALCNAGAPRGLQDAHKLVAYYIRAEDEKTLVDIFKKRYPGHSPTWTSVVVKALANEGVHVEVQAEAAIYT</sequence>
<dbReference type="Gene3D" id="3.30.1330.40">
    <property type="entry name" value="RutC-like"/>
    <property type="match status" value="1"/>
</dbReference>
<name>W3WXS9_PESFW</name>
<dbReference type="SUPFAM" id="SSF55298">
    <property type="entry name" value="YjgF-like"/>
    <property type="match status" value="1"/>
</dbReference>
<gene>
    <name evidence="1" type="ORF">PFICI_09753</name>
</gene>
<proteinExistence type="predicted"/>
<reference evidence="2" key="1">
    <citation type="journal article" date="2015" name="BMC Genomics">
        <title>Genomic and transcriptomic analysis of the endophytic fungus Pestalotiopsis fici reveals its lifestyle and high potential for synthesis of natural products.</title>
        <authorList>
            <person name="Wang X."/>
            <person name="Zhang X."/>
            <person name="Liu L."/>
            <person name="Xiang M."/>
            <person name="Wang W."/>
            <person name="Sun X."/>
            <person name="Che Y."/>
            <person name="Guo L."/>
            <person name="Liu G."/>
            <person name="Guo L."/>
            <person name="Wang C."/>
            <person name="Yin W.B."/>
            <person name="Stadler M."/>
            <person name="Zhang X."/>
            <person name="Liu X."/>
        </authorList>
    </citation>
    <scope>NUCLEOTIDE SEQUENCE [LARGE SCALE GENOMIC DNA]</scope>
    <source>
        <strain evidence="2">W106-1 / CGMCC3.15140</strain>
    </source>
</reference>
<dbReference type="RefSeq" id="XP_007836525.1">
    <property type="nucleotide sequence ID" value="XM_007838334.1"/>
</dbReference>
<dbReference type="InterPro" id="IPR006175">
    <property type="entry name" value="YjgF/YER057c/UK114"/>
</dbReference>
<dbReference type="AlphaFoldDB" id="W3WXS9"/>
<dbReference type="OrthoDB" id="309640at2759"/>
<dbReference type="Proteomes" id="UP000030651">
    <property type="component" value="Unassembled WGS sequence"/>
</dbReference>
<dbReference type="InterPro" id="IPR035959">
    <property type="entry name" value="RutC-like_sf"/>
</dbReference>
<evidence type="ECO:0000313" key="2">
    <source>
        <dbReference type="Proteomes" id="UP000030651"/>
    </source>
</evidence>
<dbReference type="eggNOG" id="ENOG502SUC4">
    <property type="taxonomic scope" value="Eukaryota"/>
</dbReference>
<dbReference type="InParanoid" id="W3WXS9"/>
<dbReference type="Pfam" id="PF01042">
    <property type="entry name" value="Ribonuc_L-PSP"/>
    <property type="match status" value="1"/>
</dbReference>
<dbReference type="OMA" id="GMHVEVQ"/>
<dbReference type="GeneID" id="19274766"/>
<protein>
    <submittedName>
        <fullName evidence="1">Uncharacterized protein</fullName>
    </submittedName>
</protein>
<organism evidence="1 2">
    <name type="scientific">Pestalotiopsis fici (strain W106-1 / CGMCC3.15140)</name>
    <dbReference type="NCBI Taxonomy" id="1229662"/>
    <lineage>
        <taxon>Eukaryota</taxon>
        <taxon>Fungi</taxon>
        <taxon>Dikarya</taxon>
        <taxon>Ascomycota</taxon>
        <taxon>Pezizomycotina</taxon>
        <taxon>Sordariomycetes</taxon>
        <taxon>Xylariomycetidae</taxon>
        <taxon>Amphisphaeriales</taxon>
        <taxon>Sporocadaceae</taxon>
        <taxon>Pestalotiopsis</taxon>
    </lineage>
</organism>